<accession>A0A1I4Q677</accession>
<dbReference type="STRING" id="1123291.SAMN04490355_10859"/>
<organism evidence="1 2">
    <name type="scientific">Pelosinus propionicus DSM 13327</name>
    <dbReference type="NCBI Taxonomy" id="1123291"/>
    <lineage>
        <taxon>Bacteria</taxon>
        <taxon>Bacillati</taxon>
        <taxon>Bacillota</taxon>
        <taxon>Negativicutes</taxon>
        <taxon>Selenomonadales</taxon>
        <taxon>Sporomusaceae</taxon>
        <taxon>Pelosinus</taxon>
    </lineage>
</organism>
<name>A0A1I4Q677_9FIRM</name>
<dbReference type="EMBL" id="FOTS01000085">
    <property type="protein sequence ID" value="SFM35579.1"/>
    <property type="molecule type" value="Genomic_DNA"/>
</dbReference>
<proteinExistence type="predicted"/>
<dbReference type="RefSeq" id="WP_175490701.1">
    <property type="nucleotide sequence ID" value="NZ_FOTS01000085.1"/>
</dbReference>
<evidence type="ECO:0000313" key="2">
    <source>
        <dbReference type="Proteomes" id="UP000199520"/>
    </source>
</evidence>
<protein>
    <recommendedName>
        <fullName evidence="3">DUF2187 domain-containing protein</fullName>
    </recommendedName>
</protein>
<evidence type="ECO:0008006" key="3">
    <source>
        <dbReference type="Google" id="ProtNLM"/>
    </source>
</evidence>
<keyword evidence="2" id="KW-1185">Reference proteome</keyword>
<gene>
    <name evidence="1" type="ORF">SAMN04490355_10859</name>
</gene>
<sequence>MLIEVGSKVSLYFNTCHNGTITNIEGSKIFVRFDDKPEQEEAYSMNEFLKMLKVTEE</sequence>
<dbReference type="Proteomes" id="UP000199520">
    <property type="component" value="Unassembled WGS sequence"/>
</dbReference>
<reference evidence="2" key="1">
    <citation type="submission" date="2016-10" db="EMBL/GenBank/DDBJ databases">
        <authorList>
            <person name="Varghese N."/>
            <person name="Submissions S."/>
        </authorList>
    </citation>
    <scope>NUCLEOTIDE SEQUENCE [LARGE SCALE GENOMIC DNA]</scope>
    <source>
        <strain evidence="2">DSM 13327</strain>
    </source>
</reference>
<evidence type="ECO:0000313" key="1">
    <source>
        <dbReference type="EMBL" id="SFM35579.1"/>
    </source>
</evidence>
<dbReference type="AlphaFoldDB" id="A0A1I4Q677"/>